<evidence type="ECO:0000256" key="3">
    <source>
        <dbReference type="ARBA" id="ARBA00022741"/>
    </source>
</evidence>
<dbReference type="RefSeq" id="WP_160862573.1">
    <property type="nucleotide sequence ID" value="NZ_WUMK01000015.1"/>
</dbReference>
<organism evidence="6 7">
    <name type="scientific">Shinella kummerowiae</name>
    <dbReference type="NCBI Taxonomy" id="417745"/>
    <lineage>
        <taxon>Bacteria</taxon>
        <taxon>Pseudomonadati</taxon>
        <taxon>Pseudomonadota</taxon>
        <taxon>Alphaproteobacteria</taxon>
        <taxon>Hyphomicrobiales</taxon>
        <taxon>Rhizobiaceae</taxon>
        <taxon>Shinella</taxon>
    </lineage>
</organism>
<sequence length="230" mass="25393">MIIFDNVSKAFPRPGGGKKIILDKFSAAFRPGINVGILGRNGAGKSTLMNLISGGDLPDSGHIIREGKISWPLGFNGGVHGKLTGAQNTRFIADIYGKSRRKVLDFVAEFSELGPYLDMPVRTYSAGMKARLAFGICMAIEFEYYLIDEVIAVGDSTFKKKCKEVFDQRRENATLLLVSHSAGLLRSFCDIGGVMNDGHLTFYNDIEEAIEVHEEILRTSRPTSRRRRSA</sequence>
<evidence type="ECO:0000256" key="2">
    <source>
        <dbReference type="ARBA" id="ARBA00022448"/>
    </source>
</evidence>
<evidence type="ECO:0000256" key="1">
    <source>
        <dbReference type="ARBA" id="ARBA00005417"/>
    </source>
</evidence>
<dbReference type="PANTHER" id="PTHR46743:SF2">
    <property type="entry name" value="TEICHOIC ACIDS EXPORT ATP-BINDING PROTEIN TAGH"/>
    <property type="match status" value="1"/>
</dbReference>
<protein>
    <submittedName>
        <fullName evidence="6">ATP-binding cassette domain-containing protein</fullName>
    </submittedName>
</protein>
<comment type="similarity">
    <text evidence="1">Belongs to the ABC transporter superfamily.</text>
</comment>
<keyword evidence="2" id="KW-0813">Transport</keyword>
<accession>A0A6N8SQ69</accession>
<dbReference type="GO" id="GO:0016020">
    <property type="term" value="C:membrane"/>
    <property type="evidence" value="ECO:0007669"/>
    <property type="project" value="InterPro"/>
</dbReference>
<evidence type="ECO:0000313" key="7">
    <source>
        <dbReference type="Proteomes" id="UP000435802"/>
    </source>
</evidence>
<dbReference type="InterPro" id="IPR015860">
    <property type="entry name" value="ABC_transpr_TagH-like"/>
</dbReference>
<dbReference type="SUPFAM" id="SSF52540">
    <property type="entry name" value="P-loop containing nucleoside triphosphate hydrolases"/>
    <property type="match status" value="1"/>
</dbReference>
<comment type="caution">
    <text evidence="6">The sequence shown here is derived from an EMBL/GenBank/DDBJ whole genome shotgun (WGS) entry which is preliminary data.</text>
</comment>
<keyword evidence="3" id="KW-0547">Nucleotide-binding</keyword>
<dbReference type="Gene3D" id="3.40.50.300">
    <property type="entry name" value="P-loop containing nucleotide triphosphate hydrolases"/>
    <property type="match status" value="1"/>
</dbReference>
<dbReference type="InterPro" id="IPR003439">
    <property type="entry name" value="ABC_transporter-like_ATP-bd"/>
</dbReference>
<dbReference type="CDD" id="cd03220">
    <property type="entry name" value="ABC_KpsT_Wzt"/>
    <property type="match status" value="1"/>
</dbReference>
<keyword evidence="4 6" id="KW-0067">ATP-binding</keyword>
<dbReference type="PANTHER" id="PTHR46743">
    <property type="entry name" value="TEICHOIC ACIDS EXPORT ATP-BINDING PROTEIN TAGH"/>
    <property type="match status" value="1"/>
</dbReference>
<dbReference type="OrthoDB" id="9778870at2"/>
<dbReference type="AlphaFoldDB" id="A0A6N8SQ69"/>
<dbReference type="GO" id="GO:0140359">
    <property type="term" value="F:ABC-type transporter activity"/>
    <property type="evidence" value="ECO:0007669"/>
    <property type="project" value="InterPro"/>
</dbReference>
<dbReference type="PROSITE" id="PS50893">
    <property type="entry name" value="ABC_TRANSPORTER_2"/>
    <property type="match status" value="1"/>
</dbReference>
<dbReference type="InterPro" id="IPR017871">
    <property type="entry name" value="ABC_transporter-like_CS"/>
</dbReference>
<dbReference type="GO" id="GO:0005524">
    <property type="term" value="F:ATP binding"/>
    <property type="evidence" value="ECO:0007669"/>
    <property type="project" value="UniProtKB-KW"/>
</dbReference>
<proteinExistence type="inferred from homology"/>
<gene>
    <name evidence="6" type="ORF">GR138_28195</name>
</gene>
<keyword evidence="7" id="KW-1185">Reference proteome</keyword>
<feature type="domain" description="ABC transporter" evidence="5">
    <location>
        <begin position="2"/>
        <end position="222"/>
    </location>
</feature>
<dbReference type="Pfam" id="PF00005">
    <property type="entry name" value="ABC_tran"/>
    <property type="match status" value="1"/>
</dbReference>
<evidence type="ECO:0000259" key="5">
    <source>
        <dbReference type="PROSITE" id="PS50893"/>
    </source>
</evidence>
<reference evidence="6 7" key="1">
    <citation type="submission" date="2019-12" db="EMBL/GenBank/DDBJ databases">
        <title>Shinella kummerowiae sp. nov., a symbiotic bacterium isolated from root nodules of the herbal legume Kummerowia stipulacea.</title>
        <authorList>
            <person name="Gao J."/>
        </authorList>
    </citation>
    <scope>NUCLEOTIDE SEQUENCE [LARGE SCALE GENOMIC DNA]</scope>
    <source>
        <strain evidence="6 7">CCBAU 25048</strain>
    </source>
</reference>
<dbReference type="GO" id="GO:0016887">
    <property type="term" value="F:ATP hydrolysis activity"/>
    <property type="evidence" value="ECO:0007669"/>
    <property type="project" value="InterPro"/>
</dbReference>
<name>A0A6N8SQ69_9HYPH</name>
<dbReference type="InterPro" id="IPR027417">
    <property type="entry name" value="P-loop_NTPase"/>
</dbReference>
<dbReference type="EMBL" id="WUMK01000015">
    <property type="protein sequence ID" value="MXN49090.1"/>
    <property type="molecule type" value="Genomic_DNA"/>
</dbReference>
<dbReference type="Proteomes" id="UP000435802">
    <property type="component" value="Unassembled WGS sequence"/>
</dbReference>
<dbReference type="PROSITE" id="PS00211">
    <property type="entry name" value="ABC_TRANSPORTER_1"/>
    <property type="match status" value="1"/>
</dbReference>
<evidence type="ECO:0000256" key="4">
    <source>
        <dbReference type="ARBA" id="ARBA00022840"/>
    </source>
</evidence>
<dbReference type="InterPro" id="IPR050683">
    <property type="entry name" value="Bact_Polysacc_Export_ATP-bd"/>
</dbReference>
<evidence type="ECO:0000313" key="6">
    <source>
        <dbReference type="EMBL" id="MXN49090.1"/>
    </source>
</evidence>